<feature type="coiled-coil region" evidence="1">
    <location>
        <begin position="298"/>
        <end position="370"/>
    </location>
</feature>
<name>A0A3B1A4B9_9ZZZZ</name>
<feature type="coiled-coil region" evidence="1">
    <location>
        <begin position="227"/>
        <end position="254"/>
    </location>
</feature>
<dbReference type="EMBL" id="UOFP01000197">
    <property type="protein sequence ID" value="VAW87756.1"/>
    <property type="molecule type" value="Genomic_DNA"/>
</dbReference>
<evidence type="ECO:0000256" key="1">
    <source>
        <dbReference type="SAM" id="Coils"/>
    </source>
</evidence>
<evidence type="ECO:0000313" key="2">
    <source>
        <dbReference type="EMBL" id="VAW87756.1"/>
    </source>
</evidence>
<dbReference type="AlphaFoldDB" id="A0A3B1A4B9"/>
<protein>
    <submittedName>
        <fullName evidence="2">Uncharacterized protein</fullName>
    </submittedName>
</protein>
<accession>A0A3B1A4B9</accession>
<feature type="coiled-coil region" evidence="1">
    <location>
        <begin position="414"/>
        <end position="509"/>
    </location>
</feature>
<keyword evidence="1" id="KW-0175">Coiled coil</keyword>
<sequence length="675" mass="77369">MAIDDLFNNTVTQPKVWIERISLFESINLPPFREIFFKPGLNIIWAEETDDAGKNGTYQFGHGVGKTSLCRLMRYCLGEKFYAPRRLKDQVVAAYPKGYVAAKVWINGETWAVAKPLGTHKKSYFAKGGDISTLFAIEQKHSKEEYHNVLHRGVFGSDDYLTLPAGGQRITWEHLLSWCARDQEAHLDDFSVWRSLRSESDSPVLNRPKKDPVEMVRICLGYVELDELKLQKACRCLEREKDALEKKVEQTGQQPRFFHSEYVARVKRQLTVTKNIPVFNIQRSSPPTDLVGLAEAKIEKDQLDIEREKEVLTELDQQRVVATSKVSRISERLEQLEAIVDFNKDQNSGIEKELKKKQQLKARLKNLPDRDCDLGNIPLNKCEYALKYRERLTLDTKQQIGECEEDYHDRLKLIDEHSKRVVSVKQEQREAQKEYFKINSRFHEQDSKVRELESTLKNLESDLSELKRYDEVVNGRADNDDFVTAKKELKQKQKSLKKKQDQLKLAKQQQVGKAGVLNSYLNALADTVYSGLQGRVVLDDIARPFQLLGPGGEAFHALEVILGDLSAALFATHQPIIHPGFIIHDSPREADMGDNLYRGYFRMLIKMGKAMQKKSCYPIQYIVATTTMPLDGEGEEEFIRHRLHATSEDGLLFKRHLHEVGEGLFSESSSKGESP</sequence>
<reference evidence="2" key="1">
    <citation type="submission" date="2018-06" db="EMBL/GenBank/DDBJ databases">
        <authorList>
            <person name="Zhirakovskaya E."/>
        </authorList>
    </citation>
    <scope>NUCLEOTIDE SEQUENCE</scope>
</reference>
<gene>
    <name evidence="2" type="ORF">MNBD_GAMMA18-405</name>
</gene>
<organism evidence="2">
    <name type="scientific">hydrothermal vent metagenome</name>
    <dbReference type="NCBI Taxonomy" id="652676"/>
    <lineage>
        <taxon>unclassified sequences</taxon>
        <taxon>metagenomes</taxon>
        <taxon>ecological metagenomes</taxon>
    </lineage>
</organism>
<proteinExistence type="predicted"/>
<dbReference type="Gene3D" id="1.20.120.330">
    <property type="entry name" value="Nucleotidyltransferases domain 2"/>
    <property type="match status" value="1"/>
</dbReference>